<keyword evidence="2" id="KW-0731">Sigma factor</keyword>
<dbReference type="SUPFAM" id="SSF88659">
    <property type="entry name" value="Sigma3 and sigma4 domains of RNA polymerase sigma factors"/>
    <property type="match status" value="1"/>
</dbReference>
<keyword evidence="4" id="KW-0804">Transcription</keyword>
<dbReference type="Pfam" id="PF04545">
    <property type="entry name" value="Sigma70_r4"/>
    <property type="match status" value="1"/>
</dbReference>
<dbReference type="Gene3D" id="1.20.140.160">
    <property type="match status" value="1"/>
</dbReference>
<evidence type="ECO:0000256" key="4">
    <source>
        <dbReference type="ARBA" id="ARBA00023163"/>
    </source>
</evidence>
<dbReference type="GO" id="GO:0016987">
    <property type="term" value="F:sigma factor activity"/>
    <property type="evidence" value="ECO:0007669"/>
    <property type="project" value="UniProtKB-KW"/>
</dbReference>
<dbReference type="EMBL" id="MW281503">
    <property type="protein sequence ID" value="QPY77433.1"/>
    <property type="molecule type" value="Genomic_DNA"/>
</dbReference>
<dbReference type="SUPFAM" id="SSF88946">
    <property type="entry name" value="Sigma2 domain of RNA polymerase sigma factors"/>
    <property type="match status" value="1"/>
</dbReference>
<accession>A0A7U3T8U8</accession>
<name>A0A7U3T8U8_9CAUD</name>
<dbReference type="InterPro" id="IPR007627">
    <property type="entry name" value="RNA_pol_sigma70_r2"/>
</dbReference>
<dbReference type="PANTHER" id="PTHR30385">
    <property type="entry name" value="SIGMA FACTOR F FLAGELLAR"/>
    <property type="match status" value="1"/>
</dbReference>
<evidence type="ECO:0000256" key="1">
    <source>
        <dbReference type="ARBA" id="ARBA00023015"/>
    </source>
</evidence>
<dbReference type="InterPro" id="IPR013324">
    <property type="entry name" value="RNA_pol_sigma_r3/r4-like"/>
</dbReference>
<evidence type="ECO:0000259" key="5">
    <source>
        <dbReference type="Pfam" id="PF04542"/>
    </source>
</evidence>
<organism evidence="7 8">
    <name type="scientific">Bacillus phage Anthos</name>
    <dbReference type="NCBI Taxonomy" id="2796502"/>
    <lineage>
        <taxon>Viruses</taxon>
        <taxon>Duplodnaviria</taxon>
        <taxon>Heunggongvirae</taxon>
        <taxon>Uroviricota</taxon>
        <taxon>Caudoviricetes</taxon>
        <taxon>Herelleviridae</taxon>
        <taxon>Bastillevirinae</taxon>
        <taxon>Bequatrovirus</taxon>
        <taxon>Bequatrovirus troll</taxon>
    </lineage>
</organism>
<feature type="domain" description="RNA polymerase sigma-70 region 2" evidence="5">
    <location>
        <begin position="27"/>
        <end position="95"/>
    </location>
</feature>
<evidence type="ECO:0000313" key="7">
    <source>
        <dbReference type="EMBL" id="QPY77433.1"/>
    </source>
</evidence>
<feature type="domain" description="RNA polymerase sigma-70 region 4" evidence="6">
    <location>
        <begin position="190"/>
        <end position="238"/>
    </location>
</feature>
<evidence type="ECO:0000313" key="8">
    <source>
        <dbReference type="Proteomes" id="UP000595318"/>
    </source>
</evidence>
<dbReference type="InterPro" id="IPR013325">
    <property type="entry name" value="RNA_pol_sigma_r2"/>
</dbReference>
<dbReference type="PANTHER" id="PTHR30385:SF4">
    <property type="entry name" value="RNA POLYMERASE SIGMA-E FACTOR"/>
    <property type="match status" value="1"/>
</dbReference>
<evidence type="ECO:0000256" key="3">
    <source>
        <dbReference type="ARBA" id="ARBA00023125"/>
    </source>
</evidence>
<dbReference type="InterPro" id="IPR007630">
    <property type="entry name" value="RNA_pol_sigma70_r4"/>
</dbReference>
<protein>
    <submittedName>
        <fullName evidence="7">RNA polymerase sigma factor</fullName>
    </submittedName>
</protein>
<dbReference type="GO" id="GO:0003677">
    <property type="term" value="F:DNA binding"/>
    <property type="evidence" value="ECO:0007669"/>
    <property type="project" value="UniProtKB-KW"/>
</dbReference>
<dbReference type="CDD" id="cd06171">
    <property type="entry name" value="Sigma70_r4"/>
    <property type="match status" value="1"/>
</dbReference>
<dbReference type="NCBIfam" id="TIGR02937">
    <property type="entry name" value="sigma70-ECF"/>
    <property type="match status" value="1"/>
</dbReference>
<dbReference type="InterPro" id="IPR014284">
    <property type="entry name" value="RNA_pol_sigma-70_dom"/>
</dbReference>
<dbReference type="Pfam" id="PF04542">
    <property type="entry name" value="Sigma70_r2"/>
    <property type="match status" value="1"/>
</dbReference>
<evidence type="ECO:0000256" key="2">
    <source>
        <dbReference type="ARBA" id="ARBA00023082"/>
    </source>
</evidence>
<reference evidence="7 8" key="1">
    <citation type="submission" date="2020-11" db="EMBL/GenBank/DDBJ databases">
        <authorList>
            <person name="Agnes T.J."/>
            <person name="Ahmed A."/>
            <person name="Ahmed S."/>
            <person name="Barragan J.M."/>
            <person name="Baumgarten L.N."/>
            <person name="Christian S."/>
            <person name="Coyne C."/>
            <person name="Dadzie B."/>
            <person name="Deng B.C."/>
            <person name="Dickerson K."/>
            <person name="Dozier E."/>
            <person name="Farooq M."/>
            <person name="Hennigan A.J."/>
            <person name="Kang D."/>
            <person name="Khan A."/>
            <person name="Khan Z.K."/>
            <person name="Kjerulf A.B."/>
            <person name="Kolosey V."/>
            <person name="Lee V.H."/>
            <person name="Llontop-Maldonado V."/>
            <person name="Lu N."/>
            <person name="Majekodunmi A."/>
            <person name="Malik H.W."/>
            <person name="Marcellino S.C."/>
            <person name="Michelin M.A."/>
            <person name="Mitchell K."/>
            <person name="Ogunsan O."/>
            <person name="Patel B.R."/>
            <person name="Smith A."/>
            <person name="Sweeney P."/>
            <person name="Vaishnav N."/>
            <person name="Wallace S.A."/>
            <person name="Warfield J.C."/>
            <person name="Worrent L.D."/>
            <person name="Zehra A."/>
            <person name="Avazpour P."/>
            <person name="Kim F.M."/>
            <person name="Mason K."/>
            <person name="Nguyen D.A."/>
            <person name="Pettit S.M."/>
            <person name="Zhou O.J."/>
            <person name="Brissett D.L."/>
            <person name="Gualtieri C."/>
            <person name="Hufford T.M."/>
            <person name="Ko J.M."/>
            <person name="Novak J.K."/>
            <person name="Smith Z.M."/>
            <person name="Erill I."/>
            <person name="Caruso S.M."/>
        </authorList>
    </citation>
    <scope>NUCLEOTIDE SEQUENCE [LARGE SCALE GENOMIC DNA]</scope>
</reference>
<dbReference type="Proteomes" id="UP000595318">
    <property type="component" value="Segment"/>
</dbReference>
<dbReference type="Gene3D" id="1.20.120.1810">
    <property type="match status" value="1"/>
</dbReference>
<evidence type="ECO:0000259" key="6">
    <source>
        <dbReference type="Pfam" id="PF04545"/>
    </source>
</evidence>
<sequence length="301" mass="34454">MLTVAERSNEELIALAKEGSEEAMEQLITNNEGLVKKVIGKYSKDPYVAEELKQIANIAIMTGAYKFDEKKGYKASTYLMFYIRGSILNHFRDNRYFKSAREESALSVKIKKNGLRDASAREISEALGVDEQLAYNTLIFMQQEIPKGMSEVVHKSNRGRVGDDVTIGDTLVSENEEELIDNRIQLEQYIKQLPTKEGYIINQRFFCDRKQQDIGNELGISYQEVGRLEKRAVKHLKELMEGKEIKEGVQGRKGGFGKGNQELAMKLLREGKHTFKQMEQLSGVPYGTISYWKRQNKHKNK</sequence>
<keyword evidence="1" id="KW-0805">Transcription regulation</keyword>
<keyword evidence="3" id="KW-0238">DNA-binding</keyword>
<gene>
    <name evidence="7" type="ORF">ANTHOS_197</name>
</gene>
<proteinExistence type="predicted"/>
<dbReference type="GO" id="GO:0006352">
    <property type="term" value="P:DNA-templated transcription initiation"/>
    <property type="evidence" value="ECO:0007669"/>
    <property type="project" value="InterPro"/>
</dbReference>